<gene>
    <name evidence="3" type="ORF">NESM_000628000</name>
</gene>
<comment type="caution">
    <text evidence="3">The sequence shown here is derived from an EMBL/GenBank/DDBJ whole genome shotgun (WGS) entry which is preliminary data.</text>
</comment>
<keyword evidence="3" id="KW-0418">Kinase</keyword>
<protein>
    <submittedName>
        <fullName evidence="3">Choline/ethanolamine kinase</fullName>
    </submittedName>
</protein>
<reference evidence="3 4" key="1">
    <citation type="journal article" date="2021" name="MBio">
        <title>A New Model Trypanosomatid, Novymonas esmeraldas: Genomic Perception of Its 'Candidatus Pandoraea novymonadis' Endosymbiont.</title>
        <authorList>
            <person name="Zakharova A."/>
            <person name="Saura A."/>
            <person name="Butenko A."/>
            <person name="Podesvova L."/>
            <person name="Warmusova S."/>
            <person name="Kostygov A.Y."/>
            <person name="Nenarokova A."/>
            <person name="Lukes J."/>
            <person name="Opperdoes F.R."/>
            <person name="Yurchenko V."/>
        </authorList>
    </citation>
    <scope>NUCLEOTIDE SEQUENCE [LARGE SCALE GENOMIC DNA]</scope>
    <source>
        <strain evidence="3 4">E262AT.01</strain>
    </source>
</reference>
<accession>A0AAW0ES56</accession>
<sequence>MMDVDDVEEQFRSVNLRDLVTRTAHEPPRSALYEYVKSVRSENSLSTPGSLASDDSWDSTHTHSTYNSIADNMSDMGGDAIADTETRELIYRLCRSLHKKAVQKTEGSRGHRHQSVEVNARREKNMSLVAAWMPLLHLFDPQAFYEAHGALSATAATMAERPLSLNVAATPREASQLLLGELEVEKLSGGNSNHVYRLAHSDFPSKTVLLRVYGSGDSEAIDRYRDVMAMREMSRARLSPAVLHSFRWGRVEEFMSNVATCSTDMLLSSTTLLAEVWSLAREMHSLPYTSFLPQNVNTEKMRYLLHPAVTDHHFTSPQEYYDVLSERLRRVVLANRKSNYYLDNTSQKLMEDLCPSSFERTCFRFLRLTSNLIRESHRSSFASFISAEVMRLREQLLRRAVPLVFSHNDLNPGNILLAWRKVPKEMRRRMKSSQAAGDDEAGSASASGGGADEEAEDEEEEDEVTPVSSDQSTAFSRKFLTKKGRHRNLVDVRGIVLIDFEYSDVNYRCYDLGNAICELDYDYTRGTGEGEPGFIKYHYTFPPAAYKEQWAGLPMTYPRCQELVYTTWLRDAEYRRDHGGAAPPPPAPEETHLGHICLKGLQSYFAAAAPAGAPRDAAAPITLDELTEVFLGTMCSHLSWSLWSLVMSANPDECTNNADDDDLFAKGSSGLDYIFYGNCRLQEYLALKRWMAEKQLL</sequence>
<dbReference type="Proteomes" id="UP001430356">
    <property type="component" value="Unassembled WGS sequence"/>
</dbReference>
<feature type="compositionally biased region" description="Low complexity" evidence="2">
    <location>
        <begin position="432"/>
        <end position="446"/>
    </location>
</feature>
<evidence type="ECO:0000313" key="3">
    <source>
        <dbReference type="EMBL" id="KAK7196868.1"/>
    </source>
</evidence>
<evidence type="ECO:0000313" key="4">
    <source>
        <dbReference type="Proteomes" id="UP001430356"/>
    </source>
</evidence>
<organism evidence="3 4">
    <name type="scientific">Novymonas esmeraldas</name>
    <dbReference type="NCBI Taxonomy" id="1808958"/>
    <lineage>
        <taxon>Eukaryota</taxon>
        <taxon>Discoba</taxon>
        <taxon>Euglenozoa</taxon>
        <taxon>Kinetoplastea</taxon>
        <taxon>Metakinetoplastina</taxon>
        <taxon>Trypanosomatida</taxon>
        <taxon>Trypanosomatidae</taxon>
        <taxon>Novymonas</taxon>
    </lineage>
</organism>
<dbReference type="PANTHER" id="PTHR22603:SF96">
    <property type="entry name" value="KINASE, PUTATIVE-RELATED"/>
    <property type="match status" value="1"/>
</dbReference>
<dbReference type="GO" id="GO:0005737">
    <property type="term" value="C:cytoplasm"/>
    <property type="evidence" value="ECO:0007669"/>
    <property type="project" value="TreeGrafter"/>
</dbReference>
<evidence type="ECO:0000256" key="2">
    <source>
        <dbReference type="SAM" id="MobiDB-lite"/>
    </source>
</evidence>
<dbReference type="GO" id="GO:0006646">
    <property type="term" value="P:phosphatidylethanolamine biosynthetic process"/>
    <property type="evidence" value="ECO:0007669"/>
    <property type="project" value="TreeGrafter"/>
</dbReference>
<feature type="region of interest" description="Disordered" evidence="2">
    <location>
        <begin position="428"/>
        <end position="471"/>
    </location>
</feature>
<comment type="similarity">
    <text evidence="1">Belongs to the choline/ethanolamine kinase family.</text>
</comment>
<proteinExistence type="inferred from homology"/>
<dbReference type="AlphaFoldDB" id="A0AAW0ES56"/>
<dbReference type="SUPFAM" id="SSF56112">
    <property type="entry name" value="Protein kinase-like (PK-like)"/>
    <property type="match status" value="1"/>
</dbReference>
<evidence type="ECO:0000256" key="1">
    <source>
        <dbReference type="ARBA" id="ARBA00038211"/>
    </source>
</evidence>
<dbReference type="Gene3D" id="3.90.1200.10">
    <property type="match status" value="1"/>
</dbReference>
<feature type="compositionally biased region" description="Acidic residues" evidence="2">
    <location>
        <begin position="451"/>
        <end position="464"/>
    </location>
</feature>
<keyword evidence="3" id="KW-0808">Transferase</keyword>
<dbReference type="Pfam" id="PF01633">
    <property type="entry name" value="Choline_kinase"/>
    <property type="match status" value="1"/>
</dbReference>
<keyword evidence="4" id="KW-1185">Reference proteome</keyword>
<name>A0AAW0ES56_9TRYP</name>
<dbReference type="GO" id="GO:0004305">
    <property type="term" value="F:ethanolamine kinase activity"/>
    <property type="evidence" value="ECO:0007669"/>
    <property type="project" value="TreeGrafter"/>
</dbReference>
<dbReference type="PANTHER" id="PTHR22603">
    <property type="entry name" value="CHOLINE/ETHANOALAMINE KINASE"/>
    <property type="match status" value="1"/>
</dbReference>
<dbReference type="InterPro" id="IPR011009">
    <property type="entry name" value="Kinase-like_dom_sf"/>
</dbReference>
<dbReference type="EMBL" id="JAECZO010000088">
    <property type="protein sequence ID" value="KAK7196868.1"/>
    <property type="molecule type" value="Genomic_DNA"/>
</dbReference>